<dbReference type="EMBL" id="SCFB01000001">
    <property type="protein sequence ID" value="RZI47048.1"/>
    <property type="molecule type" value="Genomic_DNA"/>
</dbReference>
<keyword evidence="3" id="KW-1185">Reference proteome</keyword>
<reference evidence="2 3" key="1">
    <citation type="submission" date="2018-10" db="EMBL/GenBank/DDBJ databases">
        <title>An updated phylogeny of the Alphaproteobacteria reveals that the parasitic Rickettsiales and Holosporales have independent origins.</title>
        <authorList>
            <person name="Munoz-Gomez S.A."/>
            <person name="Hess S."/>
            <person name="Burger G."/>
            <person name="Lang B.F."/>
            <person name="Susko E."/>
            <person name="Slamovits C.H."/>
            <person name="Roger A.J."/>
        </authorList>
    </citation>
    <scope>NUCLEOTIDE SEQUENCE [LARGE SCALE GENOMIC DNA]</scope>
    <source>
        <strain evidence="2">HOLO01</strain>
    </source>
</reference>
<dbReference type="Pfam" id="PF06835">
    <property type="entry name" value="LptC"/>
    <property type="match status" value="1"/>
</dbReference>
<dbReference type="NCBIfam" id="TIGR04409">
    <property type="entry name" value="LptC_YrbK"/>
    <property type="match status" value="1"/>
</dbReference>
<accession>A0A4Q7DKW9</accession>
<dbReference type="PROSITE" id="PS51257">
    <property type="entry name" value="PROKAR_LIPOPROTEIN"/>
    <property type="match status" value="1"/>
</dbReference>
<proteinExistence type="predicted"/>
<evidence type="ECO:0000313" key="3">
    <source>
        <dbReference type="Proteomes" id="UP000293550"/>
    </source>
</evidence>
<dbReference type="GO" id="GO:0015221">
    <property type="term" value="F:lipopolysaccharide transmembrane transporter activity"/>
    <property type="evidence" value="ECO:0007669"/>
    <property type="project" value="InterPro"/>
</dbReference>
<dbReference type="InterPro" id="IPR026265">
    <property type="entry name" value="LptC"/>
</dbReference>
<dbReference type="GO" id="GO:0005886">
    <property type="term" value="C:plasma membrane"/>
    <property type="evidence" value="ECO:0007669"/>
    <property type="project" value="InterPro"/>
</dbReference>
<feature type="transmembrane region" description="Helical" evidence="1">
    <location>
        <begin position="12"/>
        <end position="30"/>
    </location>
</feature>
<name>A0A4Q7DKW9_9PROT</name>
<protein>
    <submittedName>
        <fullName evidence="2">LPS export ABC transporter periplasmic protein LptC</fullName>
    </submittedName>
</protein>
<organism evidence="2 3">
    <name type="scientific">Candidatus Finniella inopinata</name>
    <dbReference type="NCBI Taxonomy" id="1696036"/>
    <lineage>
        <taxon>Bacteria</taxon>
        <taxon>Pseudomonadati</taxon>
        <taxon>Pseudomonadota</taxon>
        <taxon>Alphaproteobacteria</taxon>
        <taxon>Holosporales</taxon>
        <taxon>Candidatus Paracaedibacteraceae</taxon>
        <taxon>Candidatus Finniella</taxon>
    </lineage>
</organism>
<sequence>MIFKRRVVLTQYLLVLLSVSLLACILFWPLKSMTSLKTSKLPPSTSNQATSLCFKSVDKQNRPFVIKSKTGQQISPQEILLHDIEITLHLINGEQIKMKGDQGIYNQTSRKMNLTGQVCLEHTNGIQLTTHKATVDLDKGTAHNNELVEGHNKQANIKAHGFKVLEEGQRIVFLGTPELTARR</sequence>
<dbReference type="Gene3D" id="2.60.450.10">
    <property type="entry name" value="Lipopolysaccharide (LPS) transport protein A like domain"/>
    <property type="match status" value="1"/>
</dbReference>
<keyword evidence="1" id="KW-1133">Transmembrane helix</keyword>
<keyword evidence="1" id="KW-0472">Membrane</keyword>
<evidence type="ECO:0000256" key="1">
    <source>
        <dbReference type="SAM" id="Phobius"/>
    </source>
</evidence>
<dbReference type="InterPro" id="IPR010664">
    <property type="entry name" value="LipoPS_assembly_LptC-rel"/>
</dbReference>
<dbReference type="OrthoDB" id="8441710at2"/>
<evidence type="ECO:0000313" key="2">
    <source>
        <dbReference type="EMBL" id="RZI47048.1"/>
    </source>
</evidence>
<dbReference type="RefSeq" id="WP_130153161.1">
    <property type="nucleotide sequence ID" value="NZ_SCFB01000001.1"/>
</dbReference>
<dbReference type="Proteomes" id="UP000293550">
    <property type="component" value="Unassembled WGS sequence"/>
</dbReference>
<dbReference type="AlphaFoldDB" id="A0A4Q7DKW9"/>
<keyword evidence="1" id="KW-0812">Transmembrane</keyword>
<gene>
    <name evidence="2" type="primary">lptC</name>
    <name evidence="2" type="ORF">EQU50_00220</name>
</gene>
<comment type="caution">
    <text evidence="2">The sequence shown here is derived from an EMBL/GenBank/DDBJ whole genome shotgun (WGS) entry which is preliminary data.</text>
</comment>